<dbReference type="SUPFAM" id="SSF53067">
    <property type="entry name" value="Actin-like ATPase domain"/>
    <property type="match status" value="2"/>
</dbReference>
<evidence type="ECO:0000259" key="5">
    <source>
        <dbReference type="Pfam" id="PF02782"/>
    </source>
</evidence>
<dbReference type="Pfam" id="PF00370">
    <property type="entry name" value="FGGY_N"/>
    <property type="match status" value="1"/>
</dbReference>
<comment type="similarity">
    <text evidence="1">Belongs to the FGGY kinase family.</text>
</comment>
<dbReference type="PIRSF" id="PIRSF000538">
    <property type="entry name" value="GlpK"/>
    <property type="match status" value="1"/>
</dbReference>
<dbReference type="InterPro" id="IPR018484">
    <property type="entry name" value="FGGY_N"/>
</dbReference>
<organism evidence="6 7">
    <name type="scientific">Sporolituus thermophilus DSM 23256</name>
    <dbReference type="NCBI Taxonomy" id="1123285"/>
    <lineage>
        <taxon>Bacteria</taxon>
        <taxon>Bacillati</taxon>
        <taxon>Bacillota</taxon>
        <taxon>Negativicutes</taxon>
        <taxon>Selenomonadales</taxon>
        <taxon>Sporomusaceae</taxon>
        <taxon>Sporolituus</taxon>
    </lineage>
</organism>
<proteinExistence type="inferred from homology"/>
<evidence type="ECO:0000256" key="1">
    <source>
        <dbReference type="ARBA" id="ARBA00009156"/>
    </source>
</evidence>
<evidence type="ECO:0000256" key="3">
    <source>
        <dbReference type="ARBA" id="ARBA00022777"/>
    </source>
</evidence>
<sequence>MLILVLEASTAAAKAMLYKSGEGVVGILPRNYSADAGNTVTLDADKVVMETLLAGKQLLEKTGTDTVDMVATCSIWSHSLVMLDKDKRPIAPLSTWADTKAAPTTEKYRKDRKLFLSLYKRTGCPIHTTYTLWKYVHEKETGNAGKAAFIATMPEYLFLSLTGEFAVAKSTASGGGFLNLYTLNWDEEALNIAGVEDKMLPRLVDSEYLAPLAREAANFLGLKEGTPVLITGADGCMNQIAAGAFSDNIMTLSVGTSAALRLTVDRPILAEYPSTWCYVGVENKWIVGSATAGAGNCVDWIGKRILGLNGGITLQELDEGARGALTKKDAPIFLPFLAGERCPGWDDKKSAAMFELRLDSDVYDLYYAVLEGVLFNLKQCYELTVPIVGRPPKFISISGGIEKSPFWLSLAASIFGLPVYVDGLLHASLFGAAYMGLKAAGEIASVKDIKPLLKTCFAPDAAKQAVYAKRFEKYLKYYSMQQ</sequence>
<dbReference type="InterPro" id="IPR043129">
    <property type="entry name" value="ATPase_NBD"/>
</dbReference>
<gene>
    <name evidence="6" type="ORF">SAMN05660235_00066</name>
</gene>
<evidence type="ECO:0000256" key="2">
    <source>
        <dbReference type="ARBA" id="ARBA00022679"/>
    </source>
</evidence>
<name>A0A1G7HI64_9FIRM</name>
<dbReference type="EMBL" id="FNBU01000001">
    <property type="protein sequence ID" value="SDF00016.1"/>
    <property type="molecule type" value="Genomic_DNA"/>
</dbReference>
<dbReference type="InterPro" id="IPR018485">
    <property type="entry name" value="FGGY_C"/>
</dbReference>
<dbReference type="CDD" id="cd07770">
    <property type="entry name" value="ASKHA_NBD_FGGY_GntK"/>
    <property type="match status" value="1"/>
</dbReference>
<dbReference type="AlphaFoldDB" id="A0A1G7HI64"/>
<dbReference type="PANTHER" id="PTHR43095:SF2">
    <property type="entry name" value="GLUCONOKINASE"/>
    <property type="match status" value="1"/>
</dbReference>
<accession>A0A1G7HI64</accession>
<evidence type="ECO:0000313" key="7">
    <source>
        <dbReference type="Proteomes" id="UP000243333"/>
    </source>
</evidence>
<keyword evidence="3 6" id="KW-0418">Kinase</keyword>
<reference evidence="7" key="1">
    <citation type="submission" date="2016-10" db="EMBL/GenBank/DDBJ databases">
        <authorList>
            <person name="Varghese N."/>
            <person name="Submissions S."/>
        </authorList>
    </citation>
    <scope>NUCLEOTIDE SEQUENCE [LARGE SCALE GENOMIC DNA]</scope>
    <source>
        <strain evidence="7">DSM 23256</strain>
    </source>
</reference>
<keyword evidence="7" id="KW-1185">Reference proteome</keyword>
<evidence type="ECO:0000259" key="4">
    <source>
        <dbReference type="Pfam" id="PF00370"/>
    </source>
</evidence>
<protein>
    <submittedName>
        <fullName evidence="6">Gluconokinase</fullName>
    </submittedName>
</protein>
<dbReference type="GO" id="GO:0016301">
    <property type="term" value="F:kinase activity"/>
    <property type="evidence" value="ECO:0007669"/>
    <property type="project" value="UniProtKB-KW"/>
</dbReference>
<feature type="domain" description="Carbohydrate kinase FGGY N-terminal" evidence="4">
    <location>
        <begin position="3"/>
        <end position="238"/>
    </location>
</feature>
<dbReference type="Proteomes" id="UP000243333">
    <property type="component" value="Unassembled WGS sequence"/>
</dbReference>
<dbReference type="InterPro" id="IPR000577">
    <property type="entry name" value="Carb_kinase_FGGY"/>
</dbReference>
<dbReference type="GO" id="GO:0005975">
    <property type="term" value="P:carbohydrate metabolic process"/>
    <property type="evidence" value="ECO:0007669"/>
    <property type="project" value="InterPro"/>
</dbReference>
<dbReference type="Gene3D" id="3.30.420.40">
    <property type="match status" value="2"/>
</dbReference>
<dbReference type="RefSeq" id="WP_171904554.1">
    <property type="nucleotide sequence ID" value="NZ_FNBU01000001.1"/>
</dbReference>
<keyword evidence="2" id="KW-0808">Transferase</keyword>
<feature type="domain" description="Carbohydrate kinase FGGY C-terminal" evidence="5">
    <location>
        <begin position="251"/>
        <end position="439"/>
    </location>
</feature>
<evidence type="ECO:0000313" key="6">
    <source>
        <dbReference type="EMBL" id="SDF00016.1"/>
    </source>
</evidence>
<dbReference type="InterPro" id="IPR050406">
    <property type="entry name" value="FGGY_Carb_Kinase"/>
</dbReference>
<dbReference type="STRING" id="1123285.SAMN05660235_00066"/>
<dbReference type="PANTHER" id="PTHR43095">
    <property type="entry name" value="SUGAR KINASE"/>
    <property type="match status" value="1"/>
</dbReference>
<dbReference type="Pfam" id="PF02782">
    <property type="entry name" value="FGGY_C"/>
    <property type="match status" value="1"/>
</dbReference>